<accession>A0ABD4SBB2</accession>
<name>A0ABD4SBB2_9LACO</name>
<gene>
    <name evidence="1" type="ORF">LOB39_02480</name>
</gene>
<dbReference type="Proteomes" id="UP001320314">
    <property type="component" value="Unassembled WGS sequence"/>
</dbReference>
<dbReference type="AlphaFoldDB" id="A0ABD4SBB2"/>
<organism evidence="1 2">
    <name type="scientific">Lactobacillus delbrueckii subsp. allosunkii</name>
    <dbReference type="NCBI Taxonomy" id="1050107"/>
    <lineage>
        <taxon>Bacteria</taxon>
        <taxon>Bacillati</taxon>
        <taxon>Bacillota</taxon>
        <taxon>Bacilli</taxon>
        <taxon>Lactobacillales</taxon>
        <taxon>Lactobacillaceae</taxon>
        <taxon>Lactobacillus</taxon>
    </lineage>
</organism>
<reference evidence="1 2" key="1">
    <citation type="submission" date="2021-12" db="EMBL/GenBank/DDBJ databases">
        <title>Antimicrobial susceptibility of Lactobacillus delbrueckii subsp. lactis obtained from milk products and other habitats.</title>
        <authorList>
            <person name="Shani N."/>
        </authorList>
    </citation>
    <scope>NUCLEOTIDE SEQUENCE [LARGE SCALE GENOMIC DNA]</scope>
    <source>
        <strain evidence="1 2">CIRM BIA 266</strain>
    </source>
</reference>
<dbReference type="Pfam" id="PF22398">
    <property type="entry name" value="DUF6978"/>
    <property type="match status" value="1"/>
</dbReference>
<protein>
    <submittedName>
        <fullName evidence="1">Uncharacterized protein</fullName>
    </submittedName>
</protein>
<proteinExistence type="predicted"/>
<evidence type="ECO:0000313" key="1">
    <source>
        <dbReference type="EMBL" id="MCD5517442.1"/>
    </source>
</evidence>
<evidence type="ECO:0000313" key="2">
    <source>
        <dbReference type="Proteomes" id="UP001320314"/>
    </source>
</evidence>
<dbReference type="InterPro" id="IPR053916">
    <property type="entry name" value="DUF6978"/>
</dbReference>
<dbReference type="RefSeq" id="WP_231523238.1">
    <property type="nucleotide sequence ID" value="NZ_JAJNUD010000003.1"/>
</dbReference>
<sequence length="165" mass="19570">MELLLNQQKADELISMLKVFLRDNLINLEDGTNTKIDILSDRHDREFTLYIHYQRNNYHLNFMDCSTKINLIRINLNGSFHKNANGDIIRGNRVNLFCEDEYNQREDGIYMRAYKLPYDDILKEPKTFIDAFDELINYINLVDNRHTLNVVPSLFNSGENYGYDH</sequence>
<dbReference type="EMBL" id="JAJNUD010000003">
    <property type="protein sequence ID" value="MCD5517442.1"/>
    <property type="molecule type" value="Genomic_DNA"/>
</dbReference>
<comment type="caution">
    <text evidence="1">The sequence shown here is derived from an EMBL/GenBank/DDBJ whole genome shotgun (WGS) entry which is preliminary data.</text>
</comment>